<evidence type="ECO:0000313" key="3">
    <source>
        <dbReference type="Proteomes" id="UP001240150"/>
    </source>
</evidence>
<keyword evidence="1" id="KW-0812">Transmembrane</keyword>
<feature type="transmembrane region" description="Helical" evidence="1">
    <location>
        <begin position="6"/>
        <end position="30"/>
    </location>
</feature>
<name>A0ABY8W8U9_9ACTN</name>
<dbReference type="Proteomes" id="UP001240150">
    <property type="component" value="Chromosome"/>
</dbReference>
<proteinExistence type="predicted"/>
<keyword evidence="1" id="KW-0472">Membrane</keyword>
<reference evidence="2 3" key="1">
    <citation type="submission" date="2023-06" db="EMBL/GenBank/DDBJ databases">
        <authorList>
            <person name="Yushchuk O."/>
            <person name="Binda E."/>
            <person name="Ruckert-Reed C."/>
            <person name="Fedorenko V."/>
            <person name="Kalinowski J."/>
            <person name="Marinelli F."/>
        </authorList>
    </citation>
    <scope>NUCLEOTIDE SEQUENCE [LARGE SCALE GENOMIC DNA]</scope>
    <source>
        <strain evidence="2 3">NRRL 3884</strain>
    </source>
</reference>
<feature type="transmembrane region" description="Helical" evidence="1">
    <location>
        <begin position="50"/>
        <end position="69"/>
    </location>
</feature>
<evidence type="ECO:0000256" key="1">
    <source>
        <dbReference type="SAM" id="Phobius"/>
    </source>
</evidence>
<keyword evidence="3" id="KW-1185">Reference proteome</keyword>
<dbReference type="RefSeq" id="WP_284914691.1">
    <property type="nucleotide sequence ID" value="NZ_CP126980.1"/>
</dbReference>
<protein>
    <submittedName>
        <fullName evidence="2">Uncharacterized protein</fullName>
    </submittedName>
</protein>
<gene>
    <name evidence="2" type="ORF">ACTOB_005463</name>
</gene>
<accession>A0ABY8W8U9</accession>
<organism evidence="2 3">
    <name type="scientific">Actinoplanes oblitus</name>
    <dbReference type="NCBI Taxonomy" id="3040509"/>
    <lineage>
        <taxon>Bacteria</taxon>
        <taxon>Bacillati</taxon>
        <taxon>Actinomycetota</taxon>
        <taxon>Actinomycetes</taxon>
        <taxon>Micromonosporales</taxon>
        <taxon>Micromonosporaceae</taxon>
        <taxon>Actinoplanes</taxon>
    </lineage>
</organism>
<sequence>MTLPEHPLLALDGLFLSVAALALALAYVLLRRRRRGRGVRLFGRPVRRPLLTASVLLSTGAIALLRVGGRYLPAAWDEGRSVAEVFFTLMFVVLMLIVLALNARRPG</sequence>
<keyword evidence="1" id="KW-1133">Transmembrane helix</keyword>
<evidence type="ECO:0000313" key="2">
    <source>
        <dbReference type="EMBL" id="WIM93483.1"/>
    </source>
</evidence>
<feature type="transmembrane region" description="Helical" evidence="1">
    <location>
        <begin position="81"/>
        <end position="101"/>
    </location>
</feature>
<dbReference type="EMBL" id="CP126980">
    <property type="protein sequence ID" value="WIM93483.1"/>
    <property type="molecule type" value="Genomic_DNA"/>
</dbReference>